<keyword evidence="3" id="KW-1185">Reference proteome</keyword>
<dbReference type="AlphaFoldDB" id="A0A9P6ENE6"/>
<evidence type="ECO:0000256" key="1">
    <source>
        <dbReference type="SAM" id="Coils"/>
    </source>
</evidence>
<feature type="coiled-coil region" evidence="1">
    <location>
        <begin position="103"/>
        <end position="130"/>
    </location>
</feature>
<proteinExistence type="predicted"/>
<dbReference type="Proteomes" id="UP000807306">
    <property type="component" value="Unassembled WGS sequence"/>
</dbReference>
<name>A0A9P6ENE6_9AGAR</name>
<dbReference type="EMBL" id="MU157832">
    <property type="protein sequence ID" value="KAF9532162.1"/>
    <property type="molecule type" value="Genomic_DNA"/>
</dbReference>
<protein>
    <submittedName>
        <fullName evidence="2">Uncharacterized protein</fullName>
    </submittedName>
</protein>
<evidence type="ECO:0000313" key="3">
    <source>
        <dbReference type="Proteomes" id="UP000807306"/>
    </source>
</evidence>
<gene>
    <name evidence="2" type="ORF">CPB83DRAFT_847339</name>
</gene>
<keyword evidence="1" id="KW-0175">Coiled coil</keyword>
<dbReference type="OrthoDB" id="2754287at2759"/>
<organism evidence="2 3">
    <name type="scientific">Crepidotus variabilis</name>
    <dbReference type="NCBI Taxonomy" id="179855"/>
    <lineage>
        <taxon>Eukaryota</taxon>
        <taxon>Fungi</taxon>
        <taxon>Dikarya</taxon>
        <taxon>Basidiomycota</taxon>
        <taxon>Agaricomycotina</taxon>
        <taxon>Agaricomycetes</taxon>
        <taxon>Agaricomycetidae</taxon>
        <taxon>Agaricales</taxon>
        <taxon>Agaricineae</taxon>
        <taxon>Crepidotaceae</taxon>
        <taxon>Crepidotus</taxon>
    </lineage>
</organism>
<reference evidence="2" key="1">
    <citation type="submission" date="2020-11" db="EMBL/GenBank/DDBJ databases">
        <authorList>
            <consortium name="DOE Joint Genome Institute"/>
            <person name="Ahrendt S."/>
            <person name="Riley R."/>
            <person name="Andreopoulos W."/>
            <person name="Labutti K."/>
            <person name="Pangilinan J."/>
            <person name="Ruiz-Duenas F.J."/>
            <person name="Barrasa J.M."/>
            <person name="Sanchez-Garcia M."/>
            <person name="Camarero S."/>
            <person name="Miyauchi S."/>
            <person name="Serrano A."/>
            <person name="Linde D."/>
            <person name="Babiker R."/>
            <person name="Drula E."/>
            <person name="Ayuso-Fernandez I."/>
            <person name="Pacheco R."/>
            <person name="Padilla G."/>
            <person name="Ferreira P."/>
            <person name="Barriuso J."/>
            <person name="Kellner H."/>
            <person name="Castanera R."/>
            <person name="Alfaro M."/>
            <person name="Ramirez L."/>
            <person name="Pisabarro A.G."/>
            <person name="Kuo A."/>
            <person name="Tritt A."/>
            <person name="Lipzen A."/>
            <person name="He G."/>
            <person name="Yan M."/>
            <person name="Ng V."/>
            <person name="Cullen D."/>
            <person name="Martin F."/>
            <person name="Rosso M.-N."/>
            <person name="Henrissat B."/>
            <person name="Hibbett D."/>
            <person name="Martinez A.T."/>
            <person name="Grigoriev I.V."/>
        </authorList>
    </citation>
    <scope>NUCLEOTIDE SEQUENCE</scope>
    <source>
        <strain evidence="2">CBS 506.95</strain>
    </source>
</reference>
<evidence type="ECO:0000313" key="2">
    <source>
        <dbReference type="EMBL" id="KAF9532162.1"/>
    </source>
</evidence>
<accession>A0A9P6ENE6</accession>
<sequence>MSCLDQLDRARFHLLGVEGDVLQNIYKSDVGLQLFQWLDLQNSIMATEGNGANVIDSRISSLWREIALEQNEVPLFKNDTLEPQVQDLLSNPYFPPSKAKTHVDSLKEENALTQREVDLLRARLAALNDASKKINQSTRTLQHCVNSFEPKVRTLEERVTELSVEADTILESTTSNAHDLLLELGHSNNQEITRISTKGPRIIEPVKLDTIKDVLVETQAELSVVGANLRQKLEALDRIREIGVEKAQDLQREGARLKTAISTAEDQQEKALCERYLQEICDELQRSATGNGSHFLGNLLAEAEEQNVSEKILKLTPTNVSELFEIAWANDQASILNQEEKALDEAITSLTSMLDPLNNLQPSMSRLVAAAQEAEAILEAYGEELEDICLPDPSSELRLHPKENEDSLVEREVRRVLAQFESSRKPNATPLLVLTREDILSELRDLRANIKESEALERNQATNLTHQILARPLHPSMPDIYANSDLYPNPLFSQPKDNQTLQKRAETMGSELRDLAVTLEADVREEFAKSGTIGRLDLFVEKWTI</sequence>
<comment type="caution">
    <text evidence="2">The sequence shown here is derived from an EMBL/GenBank/DDBJ whole genome shotgun (WGS) entry which is preliminary data.</text>
</comment>